<reference evidence="5" key="1">
    <citation type="submission" date="2024-04" db="EMBL/GenBank/DDBJ databases">
        <authorList>
            <consortium name="Molecular Ecology Group"/>
        </authorList>
    </citation>
    <scope>NUCLEOTIDE SEQUENCE</scope>
</reference>
<evidence type="ECO:0000256" key="3">
    <source>
        <dbReference type="SAM" id="MobiDB-lite"/>
    </source>
</evidence>
<feature type="compositionally biased region" description="Basic and acidic residues" evidence="3">
    <location>
        <begin position="45"/>
        <end position="56"/>
    </location>
</feature>
<dbReference type="InterPro" id="IPR045173">
    <property type="entry name" value="Cdt1"/>
</dbReference>
<organism evidence="5 6">
    <name type="scientific">Lasius platythorax</name>
    <dbReference type="NCBI Taxonomy" id="488582"/>
    <lineage>
        <taxon>Eukaryota</taxon>
        <taxon>Metazoa</taxon>
        <taxon>Ecdysozoa</taxon>
        <taxon>Arthropoda</taxon>
        <taxon>Hexapoda</taxon>
        <taxon>Insecta</taxon>
        <taxon>Pterygota</taxon>
        <taxon>Neoptera</taxon>
        <taxon>Endopterygota</taxon>
        <taxon>Hymenoptera</taxon>
        <taxon>Apocrita</taxon>
        <taxon>Aculeata</taxon>
        <taxon>Formicoidea</taxon>
        <taxon>Formicidae</taxon>
        <taxon>Formicinae</taxon>
        <taxon>Lasius</taxon>
        <taxon>Lasius</taxon>
    </lineage>
</organism>
<dbReference type="PANTHER" id="PTHR28637">
    <property type="entry name" value="DNA REPLICATION FACTOR CDT1"/>
    <property type="match status" value="1"/>
</dbReference>
<dbReference type="Pfam" id="PF16679">
    <property type="entry name" value="CDT1_C"/>
    <property type="match status" value="1"/>
</dbReference>
<dbReference type="GO" id="GO:0005634">
    <property type="term" value="C:nucleus"/>
    <property type="evidence" value="ECO:0007669"/>
    <property type="project" value="TreeGrafter"/>
</dbReference>
<dbReference type="SUPFAM" id="SSF46785">
    <property type="entry name" value="Winged helix' DNA-binding domain"/>
    <property type="match status" value="1"/>
</dbReference>
<protein>
    <recommendedName>
        <fullName evidence="4">CDT1 Geminin-binding domain-containing protein</fullName>
    </recommendedName>
</protein>
<dbReference type="GO" id="GO:0000278">
    <property type="term" value="P:mitotic cell cycle"/>
    <property type="evidence" value="ECO:0007669"/>
    <property type="project" value="TreeGrafter"/>
</dbReference>
<feature type="region of interest" description="Disordered" evidence="3">
    <location>
        <begin position="33"/>
        <end position="159"/>
    </location>
</feature>
<dbReference type="GO" id="GO:0030174">
    <property type="term" value="P:regulation of DNA-templated DNA replication initiation"/>
    <property type="evidence" value="ECO:0007669"/>
    <property type="project" value="InterPro"/>
</dbReference>
<dbReference type="CDD" id="cd08674">
    <property type="entry name" value="Cdt1_m"/>
    <property type="match status" value="1"/>
</dbReference>
<feature type="compositionally biased region" description="Basic and acidic residues" evidence="3">
    <location>
        <begin position="117"/>
        <end position="140"/>
    </location>
</feature>
<gene>
    <name evidence="5" type="ORF">LPLAT_LOCUS11564</name>
</gene>
<feature type="compositionally biased region" description="Low complexity" evidence="3">
    <location>
        <begin position="535"/>
        <end position="551"/>
    </location>
</feature>
<dbReference type="InterPro" id="IPR014939">
    <property type="entry name" value="CDT1_Gemini-bd-like"/>
</dbReference>
<name>A0AAV2P3K0_9HYME</name>
<dbReference type="GO" id="GO:0071163">
    <property type="term" value="P:DNA replication preinitiation complex assembly"/>
    <property type="evidence" value="ECO:0007669"/>
    <property type="project" value="InterPro"/>
</dbReference>
<dbReference type="InterPro" id="IPR038090">
    <property type="entry name" value="Cdt1_C_WH_dom_sf"/>
</dbReference>
<dbReference type="GO" id="GO:0070182">
    <property type="term" value="F:DNA polymerase binding"/>
    <property type="evidence" value="ECO:0007669"/>
    <property type="project" value="TreeGrafter"/>
</dbReference>
<dbReference type="GO" id="GO:0000076">
    <property type="term" value="P:DNA replication checkpoint signaling"/>
    <property type="evidence" value="ECO:0007669"/>
    <property type="project" value="TreeGrafter"/>
</dbReference>
<keyword evidence="6" id="KW-1185">Reference proteome</keyword>
<evidence type="ECO:0000256" key="1">
    <source>
        <dbReference type="ARBA" id="ARBA00008356"/>
    </source>
</evidence>
<dbReference type="GO" id="GO:0003677">
    <property type="term" value="F:DNA binding"/>
    <property type="evidence" value="ECO:0007669"/>
    <property type="project" value="InterPro"/>
</dbReference>
<proteinExistence type="inferred from homology"/>
<dbReference type="Pfam" id="PF08839">
    <property type="entry name" value="CDT1"/>
    <property type="match status" value="1"/>
</dbReference>
<keyword evidence="2" id="KW-0131">Cell cycle</keyword>
<dbReference type="SMART" id="SM01075">
    <property type="entry name" value="CDT1"/>
    <property type="match status" value="1"/>
</dbReference>
<accession>A0AAV2P3K0</accession>
<feature type="compositionally biased region" description="Basic and acidic residues" evidence="3">
    <location>
        <begin position="63"/>
        <end position="74"/>
    </location>
</feature>
<dbReference type="InterPro" id="IPR036390">
    <property type="entry name" value="WH_DNA-bd_sf"/>
</dbReference>
<evidence type="ECO:0000313" key="5">
    <source>
        <dbReference type="EMBL" id="CAL1686215.1"/>
    </source>
</evidence>
<evidence type="ECO:0000313" key="6">
    <source>
        <dbReference type="Proteomes" id="UP001497644"/>
    </source>
</evidence>
<dbReference type="InterPro" id="IPR032054">
    <property type="entry name" value="Cdt1_C"/>
</dbReference>
<dbReference type="EMBL" id="OZ034829">
    <property type="protein sequence ID" value="CAL1686215.1"/>
    <property type="molecule type" value="Genomic_DNA"/>
</dbReference>
<dbReference type="AlphaFoldDB" id="A0AAV2P3K0"/>
<evidence type="ECO:0000259" key="4">
    <source>
        <dbReference type="SMART" id="SM01075"/>
    </source>
</evidence>
<dbReference type="Gene3D" id="1.10.10.1420">
    <property type="entry name" value="DNA replication factor Cdt1, C-terminal WH domain"/>
    <property type="match status" value="1"/>
</dbReference>
<dbReference type="Proteomes" id="UP001497644">
    <property type="component" value="Chromosome 6"/>
</dbReference>
<comment type="similarity">
    <text evidence="1">Belongs to the Cdt1 family.</text>
</comment>
<evidence type="ECO:0000256" key="2">
    <source>
        <dbReference type="ARBA" id="ARBA00023306"/>
    </source>
</evidence>
<dbReference type="PANTHER" id="PTHR28637:SF1">
    <property type="entry name" value="DNA REPLICATION FACTOR CDT1"/>
    <property type="match status" value="1"/>
</dbReference>
<feature type="region of interest" description="Disordered" evidence="3">
    <location>
        <begin position="533"/>
        <end position="556"/>
    </location>
</feature>
<feature type="domain" description="CDT1 Geminin-binding" evidence="4">
    <location>
        <begin position="321"/>
        <end position="496"/>
    </location>
</feature>
<sequence length="715" mass="81227">MSQPKVTAYFNTRKRQACDELRGKSKVLLLERDHSSSQALTCVDDSEHVASDEKGKRMSPRIMLRDAPAKEGTRANKAVRNIQFDSSKASHEKTPNRPRTRATRSRALSSTDGSQPDIRDSLLKASGDSESKKVLFEKKGTLSPKKKPQTPTKGPVLPKDSAIKEVENERSASSCPLTPPSSRRVSIMERLAKNDDLSLPEIRNRINKSSRLTELKAIMQRIANHERSLEQLEKRNDVKKPQMQKFEKIELEVPVSPQKGCKSPIKALRTPTKDAHLSKMASPQRRILFEPKETTPSPIKSSPTKAYQKYMSLAESDGLALPYDYRFLAEVFRCVDTVSAMLFNRKELITFNKLKPAVQELVRRNFTQEHLAQIKTIYPDAYTYHQEKHRNFGSVSKQERYELVLTPIVEKNNGRNTPDADNVLKTASQSSMGPTILLERRKKFNNILLERVKDEHEKFLLSFPRLMNIPREKIVRWHPEFDVESCKKIEQAELPQPPVVEKATAKDVLDKAKSLFNCGTRMEKALQRLAEANLTTKSKSPSSTQDSTTQITDDDIPKVNIGIMDTPPITPSTQVKHLNTLFKGIPKALLEKVRARQEAKALEAMTRTPNANKEAALYSRLPDLAKILRNIFVAERKGVLPLEAVIQKLDNSFKTKLTSQEMEEHIRQLCKLLPTWASIHNVRKVNYLKLDKNLELAKVIKRLENLANEKVKTTS</sequence>
<dbReference type="CDD" id="cd08767">
    <property type="entry name" value="Cdt1_c"/>
    <property type="match status" value="1"/>
</dbReference>